<feature type="signal peptide" evidence="2">
    <location>
        <begin position="1"/>
        <end position="23"/>
    </location>
</feature>
<gene>
    <name evidence="4" type="ORF">JCM7686_2714</name>
</gene>
<evidence type="ECO:0000256" key="1">
    <source>
        <dbReference type="ARBA" id="ARBA00022729"/>
    </source>
</evidence>
<dbReference type="OrthoDB" id="9807134at2"/>
<evidence type="ECO:0000256" key="2">
    <source>
        <dbReference type="SAM" id="SignalP"/>
    </source>
</evidence>
<proteinExistence type="predicted"/>
<dbReference type="PANTHER" id="PTHR35936">
    <property type="entry name" value="MEMBRANE-BOUND LYTIC MUREIN TRANSGLYCOSYLASE F"/>
    <property type="match status" value="1"/>
</dbReference>
<protein>
    <submittedName>
        <fullName evidence="4">Polar amino acid transport system, substrate-binding protein</fullName>
    </submittedName>
</protein>
<dbReference type="EMBL" id="CP006650">
    <property type="protein sequence ID" value="AGT09770.1"/>
    <property type="molecule type" value="Genomic_DNA"/>
</dbReference>
<dbReference type="PATRIC" id="fig|1367847.3.peg.2716"/>
<accession>S5Y207</accession>
<dbReference type="HOGENOM" id="CLU_019602_18_0_5"/>
<evidence type="ECO:0000259" key="3">
    <source>
        <dbReference type="SMART" id="SM00062"/>
    </source>
</evidence>
<dbReference type="InterPro" id="IPR001638">
    <property type="entry name" value="Solute-binding_3/MltF_N"/>
</dbReference>
<feature type="chain" id="PRO_5004534530" evidence="2">
    <location>
        <begin position="24"/>
        <end position="260"/>
    </location>
</feature>
<dbReference type="STRING" id="1367847.JCM7686_2714"/>
<evidence type="ECO:0000313" key="5">
    <source>
        <dbReference type="Proteomes" id="UP000015480"/>
    </source>
</evidence>
<dbReference type="SUPFAM" id="SSF53850">
    <property type="entry name" value="Periplasmic binding protein-like II"/>
    <property type="match status" value="1"/>
</dbReference>
<reference evidence="4 5" key="1">
    <citation type="journal article" date="2014" name="BMC Genomics">
        <title>Architecture and functions of a multipartite genome of the methylotrophic bacterium Paracoccus aminophilus JCM 7686, containing primary and secondary chromids.</title>
        <authorList>
            <person name="Dziewit L."/>
            <person name="Czarnecki J."/>
            <person name="Wibberg D."/>
            <person name="Radlinska M."/>
            <person name="Mrozek P."/>
            <person name="Szymczak M."/>
            <person name="Schluter A."/>
            <person name="Puhler A."/>
            <person name="Bartosik D."/>
        </authorList>
    </citation>
    <scope>NUCLEOTIDE SEQUENCE [LARGE SCALE GENOMIC DNA]</scope>
    <source>
        <strain evidence="4">JCM 7686</strain>
    </source>
</reference>
<name>S5Y207_PARAH</name>
<dbReference type="PANTHER" id="PTHR35936:SF17">
    <property type="entry name" value="ARGININE-BINDING EXTRACELLULAR PROTEIN ARTP"/>
    <property type="match status" value="1"/>
</dbReference>
<dbReference type="eggNOG" id="COG0834">
    <property type="taxonomic scope" value="Bacteria"/>
</dbReference>
<keyword evidence="5" id="KW-1185">Reference proteome</keyword>
<keyword evidence="1 2" id="KW-0732">Signal</keyword>
<dbReference type="KEGG" id="pami:JCM7686_2714"/>
<dbReference type="AlphaFoldDB" id="S5Y207"/>
<feature type="domain" description="Solute-binding protein family 3/N-terminal" evidence="3">
    <location>
        <begin position="26"/>
        <end position="256"/>
    </location>
</feature>
<evidence type="ECO:0000313" key="4">
    <source>
        <dbReference type="EMBL" id="AGT09770.1"/>
    </source>
</evidence>
<dbReference type="SMART" id="SM00062">
    <property type="entry name" value="PBPb"/>
    <property type="match status" value="1"/>
</dbReference>
<dbReference type="Pfam" id="PF00497">
    <property type="entry name" value="SBP_bac_3"/>
    <property type="match status" value="1"/>
</dbReference>
<dbReference type="Gene3D" id="3.40.190.10">
    <property type="entry name" value="Periplasmic binding protein-like II"/>
    <property type="match status" value="2"/>
</dbReference>
<organism evidence="4 5">
    <name type="scientific">Paracoccus aminophilus JCM 7686</name>
    <dbReference type="NCBI Taxonomy" id="1367847"/>
    <lineage>
        <taxon>Bacteria</taxon>
        <taxon>Pseudomonadati</taxon>
        <taxon>Pseudomonadota</taxon>
        <taxon>Alphaproteobacteria</taxon>
        <taxon>Rhodobacterales</taxon>
        <taxon>Paracoccaceae</taxon>
        <taxon>Paracoccus</taxon>
    </lineage>
</organism>
<dbReference type="Proteomes" id="UP000015480">
    <property type="component" value="Chromosome"/>
</dbReference>
<sequence>MKNVLTGLFLAASCSLAGLSAAAADPLKVGISAEPYPPFTVPDASGNWTGWEVDLAKAVCAEAKLDCVITPVAWDGIIPALQSGKIDMIVSSMSVTDERKKVIDFSDPYYRTNSAVIGLKDEKIEVTPEGLAGKVIGAQVGTRHLRYAQAHFETAGATVREYQTQDEANSDLAAGRIDAVEADEVAMRAFVASDAGKDCCDFKGVVADDPDILGIGSAIGVRKTDTELRDKLSAAIHAIRDNGTYQEFSKKYFDFDIYGR</sequence>
<dbReference type="RefSeq" id="WP_020951408.1">
    <property type="nucleotide sequence ID" value="NC_022041.1"/>
</dbReference>